<reference evidence="1 2" key="1">
    <citation type="journal article" date="2019" name="Nat. Ecol. Evol.">
        <title>Megaphylogeny resolves global patterns of mushroom evolution.</title>
        <authorList>
            <person name="Varga T."/>
            <person name="Krizsan K."/>
            <person name="Foldi C."/>
            <person name="Dima B."/>
            <person name="Sanchez-Garcia M."/>
            <person name="Sanchez-Ramirez S."/>
            <person name="Szollosi G.J."/>
            <person name="Szarkandi J.G."/>
            <person name="Papp V."/>
            <person name="Albert L."/>
            <person name="Andreopoulos W."/>
            <person name="Angelini C."/>
            <person name="Antonin V."/>
            <person name="Barry K.W."/>
            <person name="Bougher N.L."/>
            <person name="Buchanan P."/>
            <person name="Buyck B."/>
            <person name="Bense V."/>
            <person name="Catcheside P."/>
            <person name="Chovatia M."/>
            <person name="Cooper J."/>
            <person name="Damon W."/>
            <person name="Desjardin D."/>
            <person name="Finy P."/>
            <person name="Geml J."/>
            <person name="Haridas S."/>
            <person name="Hughes K."/>
            <person name="Justo A."/>
            <person name="Karasinski D."/>
            <person name="Kautmanova I."/>
            <person name="Kiss B."/>
            <person name="Kocsube S."/>
            <person name="Kotiranta H."/>
            <person name="LaButti K.M."/>
            <person name="Lechner B.E."/>
            <person name="Liimatainen K."/>
            <person name="Lipzen A."/>
            <person name="Lukacs Z."/>
            <person name="Mihaltcheva S."/>
            <person name="Morgado L.N."/>
            <person name="Niskanen T."/>
            <person name="Noordeloos M.E."/>
            <person name="Ohm R.A."/>
            <person name="Ortiz-Santana B."/>
            <person name="Ovrebo C."/>
            <person name="Racz N."/>
            <person name="Riley R."/>
            <person name="Savchenko A."/>
            <person name="Shiryaev A."/>
            <person name="Soop K."/>
            <person name="Spirin V."/>
            <person name="Szebenyi C."/>
            <person name="Tomsovsky M."/>
            <person name="Tulloss R.E."/>
            <person name="Uehling J."/>
            <person name="Grigoriev I.V."/>
            <person name="Vagvolgyi C."/>
            <person name="Papp T."/>
            <person name="Martin F.M."/>
            <person name="Miettinen O."/>
            <person name="Hibbett D.S."/>
            <person name="Nagy L.G."/>
        </authorList>
    </citation>
    <scope>NUCLEOTIDE SEQUENCE [LARGE SCALE GENOMIC DNA]</scope>
    <source>
        <strain evidence="1 2">NL-1719</strain>
    </source>
</reference>
<keyword evidence="2" id="KW-1185">Reference proteome</keyword>
<organism evidence="1 2">
    <name type="scientific">Pluteus cervinus</name>
    <dbReference type="NCBI Taxonomy" id="181527"/>
    <lineage>
        <taxon>Eukaryota</taxon>
        <taxon>Fungi</taxon>
        <taxon>Dikarya</taxon>
        <taxon>Basidiomycota</taxon>
        <taxon>Agaricomycotina</taxon>
        <taxon>Agaricomycetes</taxon>
        <taxon>Agaricomycetidae</taxon>
        <taxon>Agaricales</taxon>
        <taxon>Pluteineae</taxon>
        <taxon>Pluteaceae</taxon>
        <taxon>Pluteus</taxon>
    </lineage>
</organism>
<dbReference type="Proteomes" id="UP000308600">
    <property type="component" value="Unassembled WGS sequence"/>
</dbReference>
<accession>A0ACD3A9V3</accession>
<proteinExistence type="predicted"/>
<dbReference type="EMBL" id="ML208580">
    <property type="protein sequence ID" value="TFK62458.1"/>
    <property type="molecule type" value="Genomic_DNA"/>
</dbReference>
<protein>
    <submittedName>
        <fullName evidence="1">Uncharacterized protein</fullName>
    </submittedName>
</protein>
<feature type="non-terminal residue" evidence="1">
    <location>
        <position position="1"/>
    </location>
</feature>
<evidence type="ECO:0000313" key="2">
    <source>
        <dbReference type="Proteomes" id="UP000308600"/>
    </source>
</evidence>
<gene>
    <name evidence="1" type="ORF">BDN72DRAFT_733420</name>
</gene>
<evidence type="ECO:0000313" key="1">
    <source>
        <dbReference type="EMBL" id="TFK62458.1"/>
    </source>
</evidence>
<feature type="non-terminal residue" evidence="1">
    <location>
        <position position="70"/>
    </location>
</feature>
<name>A0ACD3A9V3_9AGAR</name>
<sequence length="70" mass="7942">QRKNGLCKKAYELGVLCSVEVAVIIFEESPGCHLKLYQYCSSDMTEAVCRHFEFYDGEKDTRGPQDFSGN</sequence>